<dbReference type="Proteomes" id="UP001488805">
    <property type="component" value="Unassembled WGS sequence"/>
</dbReference>
<comment type="catalytic activity">
    <reaction evidence="10">
        <text>4-(phosphooxy)-L-threonine + 2-oxoglutarate = (R)-3-hydroxy-2-oxo-4-phosphooxybutanoate + L-glutamate</text>
        <dbReference type="Rhea" id="RHEA:16573"/>
        <dbReference type="ChEBI" id="CHEBI:16810"/>
        <dbReference type="ChEBI" id="CHEBI:29985"/>
        <dbReference type="ChEBI" id="CHEBI:58452"/>
        <dbReference type="ChEBI" id="CHEBI:58538"/>
        <dbReference type="EC" id="2.6.1.52"/>
    </reaction>
</comment>
<comment type="similarity">
    <text evidence="3">Belongs to the class-V pyridoxal-phosphate-dependent aminotransferase family. SerC subfamily.</text>
</comment>
<dbReference type="AlphaFoldDB" id="A0AAW1EKB9"/>
<organism evidence="12 13">
    <name type="scientific">Zoarces viviparus</name>
    <name type="common">Viviparous eelpout</name>
    <name type="synonym">Blennius viviparus</name>
    <dbReference type="NCBI Taxonomy" id="48416"/>
    <lineage>
        <taxon>Eukaryota</taxon>
        <taxon>Metazoa</taxon>
        <taxon>Chordata</taxon>
        <taxon>Craniata</taxon>
        <taxon>Vertebrata</taxon>
        <taxon>Euteleostomi</taxon>
        <taxon>Actinopterygii</taxon>
        <taxon>Neopterygii</taxon>
        <taxon>Teleostei</taxon>
        <taxon>Neoteleostei</taxon>
        <taxon>Acanthomorphata</taxon>
        <taxon>Eupercaria</taxon>
        <taxon>Perciformes</taxon>
        <taxon>Cottioidei</taxon>
        <taxon>Zoarcales</taxon>
        <taxon>Zoarcidae</taxon>
        <taxon>Zoarcinae</taxon>
        <taxon>Zoarces</taxon>
    </lineage>
</organism>
<dbReference type="InterPro" id="IPR015422">
    <property type="entry name" value="PyrdxlP-dep_Trfase_small"/>
</dbReference>
<evidence type="ECO:0000256" key="5">
    <source>
        <dbReference type="ARBA" id="ARBA00022576"/>
    </source>
</evidence>
<comment type="caution">
    <text evidence="12">The sequence shown here is derived from an EMBL/GenBank/DDBJ whole genome shotgun (WGS) entry which is preliminary data.</text>
</comment>
<comment type="catalytic activity">
    <reaction evidence="11">
        <text>O-phospho-L-serine + 2-oxoglutarate = 3-phosphooxypyruvate + L-glutamate</text>
        <dbReference type="Rhea" id="RHEA:14329"/>
        <dbReference type="ChEBI" id="CHEBI:16810"/>
        <dbReference type="ChEBI" id="CHEBI:18110"/>
        <dbReference type="ChEBI" id="CHEBI:29985"/>
        <dbReference type="ChEBI" id="CHEBI:57524"/>
        <dbReference type="EC" id="2.6.1.52"/>
    </reaction>
</comment>
<evidence type="ECO:0000256" key="10">
    <source>
        <dbReference type="ARBA" id="ARBA00047630"/>
    </source>
</evidence>
<dbReference type="GO" id="GO:0030170">
    <property type="term" value="F:pyridoxal phosphate binding"/>
    <property type="evidence" value="ECO:0007669"/>
    <property type="project" value="TreeGrafter"/>
</dbReference>
<keyword evidence="6" id="KW-0028">Amino-acid biosynthesis</keyword>
<evidence type="ECO:0000256" key="7">
    <source>
        <dbReference type="ARBA" id="ARBA00022679"/>
    </source>
</evidence>
<dbReference type="EC" id="2.6.1.52" evidence="4"/>
<comment type="cofactor">
    <cofactor evidence="1">
        <name>pyridoxal 5'-phosphate</name>
        <dbReference type="ChEBI" id="CHEBI:597326"/>
    </cofactor>
</comment>
<evidence type="ECO:0000256" key="3">
    <source>
        <dbReference type="ARBA" id="ARBA00006904"/>
    </source>
</evidence>
<keyword evidence="9" id="KW-0718">Serine biosynthesis</keyword>
<dbReference type="GO" id="GO:0006564">
    <property type="term" value="P:L-serine biosynthetic process"/>
    <property type="evidence" value="ECO:0007669"/>
    <property type="project" value="UniProtKB-KW"/>
</dbReference>
<comment type="pathway">
    <text evidence="2">Amino-acid biosynthesis; L-serine biosynthesis; L-serine from 3-phospho-D-glycerate: step 2/3.</text>
</comment>
<evidence type="ECO:0000313" key="13">
    <source>
        <dbReference type="Proteomes" id="UP001488805"/>
    </source>
</evidence>
<proteinExistence type="inferred from homology"/>
<dbReference type="PANTHER" id="PTHR43247">
    <property type="entry name" value="PHOSPHOSERINE AMINOTRANSFERASE"/>
    <property type="match status" value="1"/>
</dbReference>
<dbReference type="InterPro" id="IPR022278">
    <property type="entry name" value="Pser_aminoTfrase"/>
</dbReference>
<dbReference type="EMBL" id="JBCEZU010000221">
    <property type="protein sequence ID" value="KAK9523094.1"/>
    <property type="molecule type" value="Genomic_DNA"/>
</dbReference>
<dbReference type="InterPro" id="IPR015424">
    <property type="entry name" value="PyrdxlP-dep_Trfase"/>
</dbReference>
<evidence type="ECO:0000256" key="8">
    <source>
        <dbReference type="ARBA" id="ARBA00022898"/>
    </source>
</evidence>
<gene>
    <name evidence="12" type="ORF">VZT92_019519</name>
</gene>
<accession>A0AAW1EKB9</accession>
<evidence type="ECO:0000256" key="4">
    <source>
        <dbReference type="ARBA" id="ARBA00013030"/>
    </source>
</evidence>
<keyword evidence="5" id="KW-0032">Aminotransferase</keyword>
<dbReference type="PANTHER" id="PTHR43247:SF1">
    <property type="entry name" value="PHOSPHOSERINE AMINOTRANSFERASE"/>
    <property type="match status" value="1"/>
</dbReference>
<keyword evidence="13" id="KW-1185">Reference proteome</keyword>
<dbReference type="SUPFAM" id="SSF53383">
    <property type="entry name" value="PLP-dependent transferases"/>
    <property type="match status" value="1"/>
</dbReference>
<dbReference type="GO" id="GO:0005737">
    <property type="term" value="C:cytoplasm"/>
    <property type="evidence" value="ECO:0007669"/>
    <property type="project" value="TreeGrafter"/>
</dbReference>
<dbReference type="GO" id="GO:0004648">
    <property type="term" value="F:O-phospho-L-serine:2-oxoglutarate aminotransferase activity"/>
    <property type="evidence" value="ECO:0007669"/>
    <property type="project" value="UniProtKB-EC"/>
</dbReference>
<evidence type="ECO:0000256" key="2">
    <source>
        <dbReference type="ARBA" id="ARBA00005099"/>
    </source>
</evidence>
<evidence type="ECO:0000256" key="11">
    <source>
        <dbReference type="ARBA" id="ARBA00049007"/>
    </source>
</evidence>
<sequence length="103" mass="11521">MKNTEVMKGKILLGLTYRCVHPSRCPVDVTCRSRMNVPFYVGKKEGDEALEKEFLAGASKRGMISLKGHRSVGGIRASLYNAVTLEDTEALATFMKEFLKEHQ</sequence>
<evidence type="ECO:0000256" key="6">
    <source>
        <dbReference type="ARBA" id="ARBA00022605"/>
    </source>
</evidence>
<evidence type="ECO:0000256" key="1">
    <source>
        <dbReference type="ARBA" id="ARBA00001933"/>
    </source>
</evidence>
<evidence type="ECO:0000313" key="12">
    <source>
        <dbReference type="EMBL" id="KAK9523094.1"/>
    </source>
</evidence>
<keyword evidence="8" id="KW-0663">Pyridoxal phosphate</keyword>
<dbReference type="Gene3D" id="3.90.1150.10">
    <property type="entry name" value="Aspartate Aminotransferase, domain 1"/>
    <property type="match status" value="1"/>
</dbReference>
<evidence type="ECO:0000256" key="9">
    <source>
        <dbReference type="ARBA" id="ARBA00023299"/>
    </source>
</evidence>
<dbReference type="FunFam" id="3.90.1150.10:FF:000006">
    <property type="entry name" value="Phosphoserine aminotransferase"/>
    <property type="match status" value="1"/>
</dbReference>
<keyword evidence="7" id="KW-0808">Transferase</keyword>
<reference evidence="12 13" key="1">
    <citation type="journal article" date="2024" name="Genome Biol. Evol.">
        <title>Chromosome-level genome assembly of the viviparous eelpout Zoarces viviparus.</title>
        <authorList>
            <person name="Fuhrmann N."/>
            <person name="Brasseur M.V."/>
            <person name="Bakowski C.E."/>
            <person name="Podsiadlowski L."/>
            <person name="Prost S."/>
            <person name="Krehenwinkel H."/>
            <person name="Mayer C."/>
        </authorList>
    </citation>
    <scope>NUCLEOTIDE SEQUENCE [LARGE SCALE GENOMIC DNA]</scope>
    <source>
        <strain evidence="12">NO-MEL_2022_Ind0_liver</strain>
    </source>
</reference>
<name>A0AAW1EKB9_ZOAVI</name>
<protein>
    <recommendedName>
        <fullName evidence="4">phosphoserine transaminase</fullName>
        <ecNumber evidence="4">2.6.1.52</ecNumber>
    </recommendedName>
</protein>